<evidence type="ECO:0000313" key="2">
    <source>
        <dbReference type="EMBL" id="KAJ4455680.1"/>
    </source>
</evidence>
<feature type="region of interest" description="Disordered" evidence="1">
    <location>
        <begin position="1"/>
        <end position="58"/>
    </location>
</feature>
<keyword evidence="3" id="KW-1185">Reference proteome</keyword>
<evidence type="ECO:0000313" key="3">
    <source>
        <dbReference type="Proteomes" id="UP001141327"/>
    </source>
</evidence>
<accession>A0ABQ8U8Q4</accession>
<evidence type="ECO:0000256" key="1">
    <source>
        <dbReference type="SAM" id="MobiDB-lite"/>
    </source>
</evidence>
<name>A0ABQ8U8Q4_9EUKA</name>
<reference evidence="2" key="1">
    <citation type="journal article" date="2022" name="bioRxiv">
        <title>Genomics of Preaxostyla Flagellates Illuminates Evolutionary Transitions and the Path Towards Mitochondrial Loss.</title>
        <authorList>
            <person name="Novak L.V.F."/>
            <person name="Treitli S.C."/>
            <person name="Pyrih J."/>
            <person name="Halakuc P."/>
            <person name="Pipaliya S.V."/>
            <person name="Vacek V."/>
            <person name="Brzon O."/>
            <person name="Soukal P."/>
            <person name="Eme L."/>
            <person name="Dacks J.B."/>
            <person name="Karnkowska A."/>
            <person name="Elias M."/>
            <person name="Hampl V."/>
        </authorList>
    </citation>
    <scope>NUCLEOTIDE SEQUENCE</scope>
    <source>
        <strain evidence="2">RCP-MX</strain>
    </source>
</reference>
<gene>
    <name evidence="2" type="ORF">PAPYR_9331</name>
</gene>
<organism evidence="2 3">
    <name type="scientific">Paratrimastix pyriformis</name>
    <dbReference type="NCBI Taxonomy" id="342808"/>
    <lineage>
        <taxon>Eukaryota</taxon>
        <taxon>Metamonada</taxon>
        <taxon>Preaxostyla</taxon>
        <taxon>Paratrimastigidae</taxon>
        <taxon>Paratrimastix</taxon>
    </lineage>
</organism>
<comment type="caution">
    <text evidence="2">The sequence shown here is derived from an EMBL/GenBank/DDBJ whole genome shotgun (WGS) entry which is preliminary data.</text>
</comment>
<dbReference type="Proteomes" id="UP001141327">
    <property type="component" value="Unassembled WGS sequence"/>
</dbReference>
<feature type="compositionally biased region" description="Basic and acidic residues" evidence="1">
    <location>
        <begin position="46"/>
        <end position="58"/>
    </location>
</feature>
<proteinExistence type="predicted"/>
<protein>
    <submittedName>
        <fullName evidence="2">Uncharacterized protein</fullName>
    </submittedName>
</protein>
<feature type="compositionally biased region" description="Pro residues" evidence="1">
    <location>
        <begin position="9"/>
        <end position="37"/>
    </location>
</feature>
<sequence length="138" mass="15134">MKNNALKKTPPPPPARPPTPPAQPPAPPSQPPAPLAQPPTSATHQHRSDRAEELQREKTTLTLQARQCLDRGICTRRGNPERVLQQLWTCECLPPRRVLCTSCAWKCHADHKISPAGRGELMVASSPSIVPVPDDRVV</sequence>
<dbReference type="EMBL" id="JAPMOS010000097">
    <property type="protein sequence ID" value="KAJ4455680.1"/>
    <property type="molecule type" value="Genomic_DNA"/>
</dbReference>